<feature type="transmembrane region" description="Helical" evidence="7">
    <location>
        <begin position="51"/>
        <end position="75"/>
    </location>
</feature>
<feature type="transmembrane region" description="Helical" evidence="7">
    <location>
        <begin position="248"/>
        <end position="271"/>
    </location>
</feature>
<feature type="transmembrane region" description="Helical" evidence="7">
    <location>
        <begin position="283"/>
        <end position="308"/>
    </location>
</feature>
<evidence type="ECO:0000256" key="3">
    <source>
        <dbReference type="ARBA" id="ARBA00022519"/>
    </source>
</evidence>
<feature type="transmembrane region" description="Helical" evidence="7">
    <location>
        <begin position="221"/>
        <end position="242"/>
    </location>
</feature>
<feature type="transmembrane region" description="Helical" evidence="7">
    <location>
        <begin position="361"/>
        <end position="379"/>
    </location>
</feature>
<feature type="domain" description="TRAP C4-dicarboxylate transport system permease DctM subunit" evidence="8">
    <location>
        <begin position="11"/>
        <end position="422"/>
    </location>
</feature>
<comment type="caution">
    <text evidence="7">Lacks conserved residue(s) required for the propagation of feature annotation.</text>
</comment>
<feature type="transmembrane region" description="Helical" evidence="7">
    <location>
        <begin position="176"/>
        <end position="200"/>
    </location>
</feature>
<keyword evidence="3 7" id="KW-0997">Cell inner membrane</keyword>
<dbReference type="GO" id="GO:0005886">
    <property type="term" value="C:plasma membrane"/>
    <property type="evidence" value="ECO:0007669"/>
    <property type="project" value="UniProtKB-SubCell"/>
</dbReference>
<dbReference type="NCBIfam" id="TIGR00786">
    <property type="entry name" value="dctM"/>
    <property type="match status" value="1"/>
</dbReference>
<comment type="function">
    <text evidence="7">Part of the tripartite ATP-independent periplasmic (TRAP) transport system.</text>
</comment>
<feature type="transmembrane region" description="Helical" evidence="7">
    <location>
        <begin position="399"/>
        <end position="420"/>
    </location>
</feature>
<keyword evidence="4 7" id="KW-0812">Transmembrane</keyword>
<dbReference type="GO" id="GO:0022857">
    <property type="term" value="F:transmembrane transporter activity"/>
    <property type="evidence" value="ECO:0007669"/>
    <property type="project" value="UniProtKB-UniRule"/>
</dbReference>
<dbReference type="EMBL" id="JACIEN010000003">
    <property type="protein sequence ID" value="MBB4018044.1"/>
    <property type="molecule type" value="Genomic_DNA"/>
</dbReference>
<gene>
    <name evidence="9" type="ORF">GGR16_003078</name>
</gene>
<evidence type="ECO:0000256" key="4">
    <source>
        <dbReference type="ARBA" id="ARBA00022692"/>
    </source>
</evidence>
<comment type="subcellular location">
    <subcellularLocation>
        <location evidence="1 7">Cell inner membrane</location>
        <topology evidence="1 7">Multi-pass membrane protein</topology>
    </subcellularLocation>
</comment>
<comment type="subunit">
    <text evidence="7">The complex comprises the extracytoplasmic solute receptor protein and the two transmembrane proteins.</text>
</comment>
<organism evidence="9 10">
    <name type="scientific">Chelatococcus caeni</name>
    <dbReference type="NCBI Taxonomy" id="1348468"/>
    <lineage>
        <taxon>Bacteria</taxon>
        <taxon>Pseudomonadati</taxon>
        <taxon>Pseudomonadota</taxon>
        <taxon>Alphaproteobacteria</taxon>
        <taxon>Hyphomicrobiales</taxon>
        <taxon>Chelatococcaceae</taxon>
        <taxon>Chelatococcus</taxon>
    </lineage>
</organism>
<keyword evidence="2" id="KW-1003">Cell membrane</keyword>
<evidence type="ECO:0000259" key="8">
    <source>
        <dbReference type="Pfam" id="PF06808"/>
    </source>
</evidence>
<dbReference type="Proteomes" id="UP000577362">
    <property type="component" value="Unassembled WGS sequence"/>
</dbReference>
<proteinExistence type="inferred from homology"/>
<evidence type="ECO:0000256" key="1">
    <source>
        <dbReference type="ARBA" id="ARBA00004429"/>
    </source>
</evidence>
<comment type="caution">
    <text evidence="9">The sequence shown here is derived from an EMBL/GenBank/DDBJ whole genome shotgun (WGS) entry which is preliminary data.</text>
</comment>
<keyword evidence="7" id="KW-0813">Transport</keyword>
<reference evidence="9 10" key="1">
    <citation type="submission" date="2020-08" db="EMBL/GenBank/DDBJ databases">
        <title>Genomic Encyclopedia of Type Strains, Phase IV (KMG-IV): sequencing the most valuable type-strain genomes for metagenomic binning, comparative biology and taxonomic classification.</title>
        <authorList>
            <person name="Goeker M."/>
        </authorList>
    </citation>
    <scope>NUCLEOTIDE SEQUENCE [LARGE SCALE GENOMIC DNA]</scope>
    <source>
        <strain evidence="9 10">DSM 103737</strain>
    </source>
</reference>
<evidence type="ECO:0000313" key="10">
    <source>
        <dbReference type="Proteomes" id="UP000577362"/>
    </source>
</evidence>
<dbReference type="PANTHER" id="PTHR33362:SF5">
    <property type="entry name" value="C4-DICARBOXYLATE TRAP TRANSPORTER LARGE PERMEASE PROTEIN DCTM"/>
    <property type="match status" value="1"/>
</dbReference>
<evidence type="ECO:0000256" key="2">
    <source>
        <dbReference type="ARBA" id="ARBA00022475"/>
    </source>
</evidence>
<dbReference type="RefSeq" id="WP_183317111.1">
    <property type="nucleotide sequence ID" value="NZ_JACIEN010000003.1"/>
</dbReference>
<evidence type="ECO:0000256" key="5">
    <source>
        <dbReference type="ARBA" id="ARBA00022989"/>
    </source>
</evidence>
<evidence type="ECO:0000256" key="7">
    <source>
        <dbReference type="RuleBase" id="RU369079"/>
    </source>
</evidence>
<comment type="similarity">
    <text evidence="7">Belongs to the TRAP transporter large permease family.</text>
</comment>
<dbReference type="PIRSF" id="PIRSF006066">
    <property type="entry name" value="HI0050"/>
    <property type="match status" value="1"/>
</dbReference>
<keyword evidence="10" id="KW-1185">Reference proteome</keyword>
<sequence>MDAVTLASLLIVVLFLVLGTGTWIALALGIVAYSGMVIAVSAPPGQVLATSVWGAATSWDLTALPMFIWMGEILYRTRLSQDMFSGLAPWMRALPGRLLHVNVVGCTIFAAVSGSSAATCATIGRISLPELKKRGYDERLAIGTLAGGGTLGLLIPPSLIMIVYGAATEQSIARLFIAGVVPGIIVAGLFMAYVGGWALLNPGRMPEREPKMLLRERLVAGWRLIPVILLILGVIGSIYGGFASATEAAVVGVALSLVMSRAMGTLDWASFRDGLLGATRTSCMIAFILAGAAFLTTAMGFTGIPRALAEWIGAMNLSPWQLLLALTLFYMVLGCFLDGISMVVLTTAVIMPLVQAAGFDLIWFGIYIVIVVEMAQITPPVGFNLYVLQGMTGRSIFRIGLYALPFFLILAVVVALLAIFPDLALWLPRTMLEAG</sequence>
<dbReference type="InterPro" id="IPR004681">
    <property type="entry name" value="TRAP_DctM"/>
</dbReference>
<dbReference type="InterPro" id="IPR010656">
    <property type="entry name" value="DctM"/>
</dbReference>
<feature type="transmembrane region" description="Helical" evidence="7">
    <location>
        <begin position="328"/>
        <end position="354"/>
    </location>
</feature>
<keyword evidence="6 7" id="KW-0472">Membrane</keyword>
<evidence type="ECO:0000256" key="6">
    <source>
        <dbReference type="ARBA" id="ARBA00023136"/>
    </source>
</evidence>
<evidence type="ECO:0000313" key="9">
    <source>
        <dbReference type="EMBL" id="MBB4018044.1"/>
    </source>
</evidence>
<feature type="transmembrane region" description="Helical" evidence="7">
    <location>
        <begin position="140"/>
        <end position="164"/>
    </location>
</feature>
<protein>
    <recommendedName>
        <fullName evidence="7">TRAP transporter large permease protein</fullName>
    </recommendedName>
</protein>
<dbReference type="Pfam" id="PF06808">
    <property type="entry name" value="DctM"/>
    <property type="match status" value="1"/>
</dbReference>
<dbReference type="PANTHER" id="PTHR33362">
    <property type="entry name" value="SIALIC ACID TRAP TRANSPORTER PERMEASE PROTEIN SIAT-RELATED"/>
    <property type="match status" value="1"/>
</dbReference>
<accession>A0A840BY54</accession>
<keyword evidence="5 7" id="KW-1133">Transmembrane helix</keyword>
<name>A0A840BY54_9HYPH</name>
<dbReference type="AlphaFoldDB" id="A0A840BY54"/>